<feature type="domain" description="DUF155" evidence="3">
    <location>
        <begin position="119"/>
        <end position="213"/>
    </location>
</feature>
<keyword evidence="2" id="KW-0812">Transmembrane</keyword>
<evidence type="ECO:0000313" key="4">
    <source>
        <dbReference type="EMBL" id="KAJ3255137.1"/>
    </source>
</evidence>
<sequence>MQNRNLQHKEERLPQRTTKLTQKLVLLPGEDLYQPDEAQTEAEKLNKQDRSFLPRVTSYCLAESFKLEEISKYITHSHGVATKQYDECLYFYYENNVKERMFGLNPSNCKPEMLDRGEVFVFDYGVMVLWNFTEIEEHAFQQHMKNFGINLHEVETEDFHYQYDFNSSQPRIFNDMITLKSASPLIKLTISHGLSQSVKLSYFENIMEETIENADTPEMFWSEPGLEGLYSAIRVYLEISQRAQLLNSRADVLTDLLSMLSDHLNSDEMTFITWIIIILILIAVVIAIAEVFVKIIRLNAGFED</sequence>
<proteinExistence type="inferred from homology"/>
<feature type="transmembrane region" description="Helical" evidence="2">
    <location>
        <begin position="271"/>
        <end position="293"/>
    </location>
</feature>
<evidence type="ECO:0000256" key="1">
    <source>
        <dbReference type="ARBA" id="ARBA00008306"/>
    </source>
</evidence>
<keyword evidence="2" id="KW-0472">Membrane</keyword>
<keyword evidence="2" id="KW-1133">Transmembrane helix</keyword>
<gene>
    <name evidence="4" type="ORF">HK103_006600</name>
</gene>
<reference evidence="4" key="1">
    <citation type="submission" date="2020-05" db="EMBL/GenBank/DDBJ databases">
        <title>Phylogenomic resolution of chytrid fungi.</title>
        <authorList>
            <person name="Stajich J.E."/>
            <person name="Amses K."/>
            <person name="Simmons R."/>
            <person name="Seto K."/>
            <person name="Myers J."/>
            <person name="Bonds A."/>
            <person name="Quandt C.A."/>
            <person name="Barry K."/>
            <person name="Liu P."/>
            <person name="Grigoriev I."/>
            <person name="Longcore J.E."/>
            <person name="James T.Y."/>
        </authorList>
    </citation>
    <scope>NUCLEOTIDE SEQUENCE</scope>
    <source>
        <strain evidence="4">PLAUS21</strain>
    </source>
</reference>
<comment type="caution">
    <text evidence="4">The sequence shown here is derived from an EMBL/GenBank/DDBJ whole genome shotgun (WGS) entry which is preliminary data.</text>
</comment>
<dbReference type="PANTHER" id="PTHR16255">
    <property type="entry name" value="REQUIRED FOR MEIOTIC NUCLEAR DIVISION PROTEIN 1 HOMOLOG"/>
    <property type="match status" value="1"/>
</dbReference>
<dbReference type="Proteomes" id="UP001210925">
    <property type="component" value="Unassembled WGS sequence"/>
</dbReference>
<evidence type="ECO:0000313" key="5">
    <source>
        <dbReference type="Proteomes" id="UP001210925"/>
    </source>
</evidence>
<name>A0AAD5UGR9_9FUNG</name>
<evidence type="ECO:0000256" key="2">
    <source>
        <dbReference type="SAM" id="Phobius"/>
    </source>
</evidence>
<dbReference type="GO" id="GO:0005739">
    <property type="term" value="C:mitochondrion"/>
    <property type="evidence" value="ECO:0007669"/>
    <property type="project" value="UniProtKB-ARBA"/>
</dbReference>
<accession>A0AAD5UGR9</accession>
<comment type="similarity">
    <text evidence="1">Belongs to the RMD1/sif2 family.</text>
</comment>
<dbReference type="InterPro" id="IPR003734">
    <property type="entry name" value="DUF155"/>
</dbReference>
<dbReference type="Pfam" id="PF02582">
    <property type="entry name" value="DUF155"/>
    <property type="match status" value="1"/>
</dbReference>
<organism evidence="4 5">
    <name type="scientific">Boothiomyces macroporosus</name>
    <dbReference type="NCBI Taxonomy" id="261099"/>
    <lineage>
        <taxon>Eukaryota</taxon>
        <taxon>Fungi</taxon>
        <taxon>Fungi incertae sedis</taxon>
        <taxon>Chytridiomycota</taxon>
        <taxon>Chytridiomycota incertae sedis</taxon>
        <taxon>Chytridiomycetes</taxon>
        <taxon>Rhizophydiales</taxon>
        <taxon>Terramycetaceae</taxon>
        <taxon>Boothiomyces</taxon>
    </lineage>
</organism>
<dbReference type="InterPro" id="IPR051624">
    <property type="entry name" value="RMD1/Sad1-interacting"/>
</dbReference>
<dbReference type="EMBL" id="JADGKB010000071">
    <property type="protein sequence ID" value="KAJ3255137.1"/>
    <property type="molecule type" value="Genomic_DNA"/>
</dbReference>
<keyword evidence="5" id="KW-1185">Reference proteome</keyword>
<dbReference type="PANTHER" id="PTHR16255:SF15">
    <property type="entry name" value="SPORULATION PROTEIN RMD1"/>
    <property type="match status" value="1"/>
</dbReference>
<protein>
    <recommendedName>
        <fullName evidence="3">DUF155 domain-containing protein</fullName>
    </recommendedName>
</protein>
<evidence type="ECO:0000259" key="3">
    <source>
        <dbReference type="Pfam" id="PF02582"/>
    </source>
</evidence>
<dbReference type="AlphaFoldDB" id="A0AAD5UGR9"/>